<dbReference type="EMBL" id="QOCE01000043">
    <property type="protein sequence ID" value="RBW51695.1"/>
    <property type="molecule type" value="Genomic_DNA"/>
</dbReference>
<keyword evidence="1" id="KW-0732">Signal</keyword>
<dbReference type="PROSITE" id="PS51257">
    <property type="entry name" value="PROKAR_LIPOPROTEIN"/>
    <property type="match status" value="1"/>
</dbReference>
<proteinExistence type="predicted"/>
<dbReference type="Proteomes" id="UP000252706">
    <property type="component" value="Unassembled WGS sequence"/>
</dbReference>
<dbReference type="OrthoDB" id="7773807at2"/>
<evidence type="ECO:0000313" key="3">
    <source>
        <dbReference type="Proteomes" id="UP000252706"/>
    </source>
</evidence>
<accession>A0A366WNU1</accession>
<feature type="signal peptide" evidence="1">
    <location>
        <begin position="1"/>
        <end position="19"/>
    </location>
</feature>
<evidence type="ECO:0000313" key="2">
    <source>
        <dbReference type="EMBL" id="RBW51695.1"/>
    </source>
</evidence>
<evidence type="ECO:0008006" key="4">
    <source>
        <dbReference type="Google" id="ProtNLM"/>
    </source>
</evidence>
<evidence type="ECO:0000256" key="1">
    <source>
        <dbReference type="SAM" id="SignalP"/>
    </source>
</evidence>
<feature type="chain" id="PRO_5016801980" description="Lipoprotein" evidence="1">
    <location>
        <begin position="20"/>
        <end position="177"/>
    </location>
</feature>
<sequence>MRKPLTVLLTASLLLSACGGWSTSRVNPTNWFGSSSSTPVPATEGTTVAANPLLPANADRKGVFSRPDQVDKSVPIQTISALSVEPTTTGAILRVTGLASRQGAYNTRLKLDLSEENIANGTLSYTFRVVYPNEPTPQGSERTRTITEAVSLSNKDLEGIKLIRVIGELNVRETRRR</sequence>
<organism evidence="2 3">
    <name type="scientific">Phaeobacter gallaeciensis</name>
    <dbReference type="NCBI Taxonomy" id="60890"/>
    <lineage>
        <taxon>Bacteria</taxon>
        <taxon>Pseudomonadati</taxon>
        <taxon>Pseudomonadota</taxon>
        <taxon>Alphaproteobacteria</taxon>
        <taxon>Rhodobacterales</taxon>
        <taxon>Roseobacteraceae</taxon>
        <taxon>Phaeobacter</taxon>
    </lineage>
</organism>
<protein>
    <recommendedName>
        <fullName evidence="4">Lipoprotein</fullName>
    </recommendedName>
</protein>
<comment type="caution">
    <text evidence="2">The sequence shown here is derived from an EMBL/GenBank/DDBJ whole genome shotgun (WGS) entry which is preliminary data.</text>
</comment>
<dbReference type="AlphaFoldDB" id="A0A366WNU1"/>
<reference evidence="2 3" key="1">
    <citation type="submission" date="2018-07" db="EMBL/GenBank/DDBJ databases">
        <title>Modular assembly of carbohydrate-degrading microbial communities in the ocean.</title>
        <authorList>
            <person name="Enke T.N."/>
            <person name="Datta M.S."/>
            <person name="Schwartzman J.A."/>
            <person name="Cermak N."/>
            <person name="Schmitz D.A."/>
            <person name="Barrere J."/>
            <person name="Cordero O.X."/>
        </authorList>
    </citation>
    <scope>NUCLEOTIDE SEQUENCE [LARGE SCALE GENOMIC DNA]</scope>
    <source>
        <strain evidence="2 3">C3M10</strain>
    </source>
</reference>
<name>A0A366WNU1_9RHOB</name>
<dbReference type="RefSeq" id="WP_113824723.1">
    <property type="nucleotide sequence ID" value="NZ_QOCE01000043.1"/>
</dbReference>
<gene>
    <name evidence="2" type="ORF">DS909_17285</name>
</gene>